<feature type="transmembrane region" description="Helical" evidence="1">
    <location>
        <begin position="142"/>
        <end position="161"/>
    </location>
</feature>
<keyword evidence="3" id="KW-1185">Reference proteome</keyword>
<gene>
    <name evidence="2" type="ORF">GA0070616_0664</name>
</gene>
<keyword evidence="1" id="KW-1133">Transmembrane helix</keyword>
<feature type="transmembrane region" description="Helical" evidence="1">
    <location>
        <begin position="52"/>
        <end position="76"/>
    </location>
</feature>
<protein>
    <recommendedName>
        <fullName evidence="4">DUF4386 domain-containing protein</fullName>
    </recommendedName>
</protein>
<feature type="transmembrane region" description="Helical" evidence="1">
    <location>
        <begin position="83"/>
        <end position="101"/>
    </location>
</feature>
<evidence type="ECO:0008006" key="4">
    <source>
        <dbReference type="Google" id="ProtNLM"/>
    </source>
</evidence>
<keyword evidence="1" id="KW-0472">Membrane</keyword>
<keyword evidence="1" id="KW-0812">Transmembrane</keyword>
<evidence type="ECO:0000313" key="2">
    <source>
        <dbReference type="EMBL" id="SCL15215.1"/>
    </source>
</evidence>
<accession>A0A1C6RE20</accession>
<feature type="transmembrane region" description="Helical" evidence="1">
    <location>
        <begin position="12"/>
        <end position="32"/>
    </location>
</feature>
<organism evidence="2 3">
    <name type="scientific">Micromonospora nigra</name>
    <dbReference type="NCBI Taxonomy" id="145857"/>
    <lineage>
        <taxon>Bacteria</taxon>
        <taxon>Bacillati</taxon>
        <taxon>Actinomycetota</taxon>
        <taxon>Actinomycetes</taxon>
        <taxon>Micromonosporales</taxon>
        <taxon>Micromonosporaceae</taxon>
        <taxon>Micromonospora</taxon>
    </lineage>
</organism>
<evidence type="ECO:0000313" key="3">
    <source>
        <dbReference type="Proteomes" id="UP000199699"/>
    </source>
</evidence>
<feature type="transmembrane region" description="Helical" evidence="1">
    <location>
        <begin position="197"/>
        <end position="219"/>
    </location>
</feature>
<evidence type="ECO:0000256" key="1">
    <source>
        <dbReference type="SAM" id="Phobius"/>
    </source>
</evidence>
<proteinExistence type="predicted"/>
<dbReference type="RefSeq" id="WP_091075927.1">
    <property type="nucleotide sequence ID" value="NZ_FMHT01000003.1"/>
</dbReference>
<dbReference type="EMBL" id="FMHT01000003">
    <property type="protein sequence ID" value="SCL15215.1"/>
    <property type="molecule type" value="Genomic_DNA"/>
</dbReference>
<dbReference type="AlphaFoldDB" id="A0A1C6RE20"/>
<sequence length="236" mass="24701">MTAPRTLARIAGALYLVVAVFTIFAGLVNTRIVEPGNAAVTADNIATSATLFRIGLVSELLGATAFLSTAVALYLLLKHVNQLVAAVMVTFVAVSVAIQSLNLLNQQAALTIVTGQGYADAFGPAAADQLAVLFADLQHDGFLIAQTYFGLWLLPLGYLVVRSGYFPAVLGGLLVIGCLGHLVDVFARLLAPDFGAAISPFAMTLPAVAELAFIAWLLVKAVRIPELDTRTPAAAH</sequence>
<dbReference type="OrthoDB" id="1160166at2"/>
<reference evidence="2 3" key="1">
    <citation type="submission" date="2016-06" db="EMBL/GenBank/DDBJ databases">
        <authorList>
            <person name="Kjaerup R.B."/>
            <person name="Dalgaard T.S."/>
            <person name="Juul-Madsen H.R."/>
        </authorList>
    </citation>
    <scope>NUCLEOTIDE SEQUENCE [LARGE SCALE GENOMIC DNA]</scope>
    <source>
        <strain evidence="2 3">DSM 43818</strain>
    </source>
</reference>
<dbReference type="STRING" id="145857.GA0070616_0664"/>
<dbReference type="Pfam" id="PF14329">
    <property type="entry name" value="DUF4386"/>
    <property type="match status" value="1"/>
</dbReference>
<dbReference type="InterPro" id="IPR025495">
    <property type="entry name" value="DUF4386"/>
</dbReference>
<name>A0A1C6RE20_9ACTN</name>
<dbReference type="Proteomes" id="UP000199699">
    <property type="component" value="Unassembled WGS sequence"/>
</dbReference>
<feature type="transmembrane region" description="Helical" evidence="1">
    <location>
        <begin position="168"/>
        <end position="191"/>
    </location>
</feature>